<dbReference type="CDD" id="cd16329">
    <property type="entry name" value="LolA_like"/>
    <property type="match status" value="1"/>
</dbReference>
<protein>
    <submittedName>
        <fullName evidence="3">Outer membrane lipoprotein-sorting protein</fullName>
    </submittedName>
</protein>
<dbReference type="Proteomes" id="UP001201985">
    <property type="component" value="Unassembled WGS sequence"/>
</dbReference>
<evidence type="ECO:0000259" key="2">
    <source>
        <dbReference type="Pfam" id="PF17131"/>
    </source>
</evidence>
<dbReference type="EMBL" id="JALBUU010000055">
    <property type="protein sequence ID" value="MCI0755770.1"/>
    <property type="molecule type" value="Genomic_DNA"/>
</dbReference>
<name>A0ABS9WA56_9PROT</name>
<keyword evidence="1" id="KW-0732">Signal</keyword>
<proteinExistence type="predicted"/>
<dbReference type="Pfam" id="PF17131">
    <property type="entry name" value="LolA_like"/>
    <property type="match status" value="1"/>
</dbReference>
<dbReference type="InterPro" id="IPR033399">
    <property type="entry name" value="TP_0789-like"/>
</dbReference>
<reference evidence="3 4" key="1">
    <citation type="submission" date="2022-03" db="EMBL/GenBank/DDBJ databases">
        <title>Complete genome analysis of Roseomonas KG 17.1 : a prolific producer of plant growth promoters.</title>
        <authorList>
            <person name="Saadouli I."/>
            <person name="Najjari A."/>
            <person name="Mosbah A."/>
            <person name="Ouzari H.I."/>
        </authorList>
    </citation>
    <scope>NUCLEOTIDE SEQUENCE [LARGE SCALE GENOMIC DNA]</scope>
    <source>
        <strain evidence="3 4">KG17-1</strain>
    </source>
</reference>
<feature type="signal peptide" evidence="1">
    <location>
        <begin position="1"/>
        <end position="24"/>
    </location>
</feature>
<evidence type="ECO:0000313" key="4">
    <source>
        <dbReference type="Proteomes" id="UP001201985"/>
    </source>
</evidence>
<sequence length="263" mass="30177">MPVSFRNILAASACLLSLSLSLDAALAQGDARGRQIASQVSQSDAEYGDEVVEGVLTINGGSRRSFTMNTLEREPGGDRRAVVFHEPRDLAGFVSLNHSEILRPDQQWIYLPQLNRTRRLSARDKTGSFAGSEFSFEDIVRWELEKYDYQYVETVNCGAPKPCETIANIPRYEYSSYSKLVETIDMAILQPRNIKYFDLSGRHFKTLEFFDYRKVGRYWRPARTVMTNHVTNDVSQILWSNYRFGTGLSEADYNAERIERWAR</sequence>
<keyword evidence="3" id="KW-0449">Lipoprotein</keyword>
<evidence type="ECO:0000256" key="1">
    <source>
        <dbReference type="SAM" id="SignalP"/>
    </source>
</evidence>
<dbReference type="Gene3D" id="2.50.20.10">
    <property type="entry name" value="Lipoprotein localisation LolA/LolB/LppX"/>
    <property type="match status" value="1"/>
</dbReference>
<feature type="domain" description="Uncharacterized protein TP-0789" evidence="2">
    <location>
        <begin position="78"/>
        <end position="260"/>
    </location>
</feature>
<dbReference type="RefSeq" id="WP_157986068.1">
    <property type="nucleotide sequence ID" value="NZ_JALBUU010000055.1"/>
</dbReference>
<accession>A0ABS9WA56</accession>
<gene>
    <name evidence="3" type="ORF">MON41_19060</name>
</gene>
<comment type="caution">
    <text evidence="3">The sequence shown here is derived from an EMBL/GenBank/DDBJ whole genome shotgun (WGS) entry which is preliminary data.</text>
</comment>
<keyword evidence="4" id="KW-1185">Reference proteome</keyword>
<evidence type="ECO:0000313" key="3">
    <source>
        <dbReference type="EMBL" id="MCI0755770.1"/>
    </source>
</evidence>
<organism evidence="3 4">
    <name type="scientific">Teichococcus vastitatis</name>
    <dbReference type="NCBI Taxonomy" id="2307076"/>
    <lineage>
        <taxon>Bacteria</taxon>
        <taxon>Pseudomonadati</taxon>
        <taxon>Pseudomonadota</taxon>
        <taxon>Alphaproteobacteria</taxon>
        <taxon>Acetobacterales</taxon>
        <taxon>Roseomonadaceae</taxon>
        <taxon>Roseomonas</taxon>
    </lineage>
</organism>
<feature type="chain" id="PRO_5047058918" evidence="1">
    <location>
        <begin position="25"/>
        <end position="263"/>
    </location>
</feature>